<dbReference type="RefSeq" id="WP_345098493.1">
    <property type="nucleotide sequence ID" value="NZ_BAABGS010000017.1"/>
</dbReference>
<dbReference type="Gene3D" id="3.90.580.10">
    <property type="entry name" value="Zinc finger, CHC2-type domain"/>
    <property type="match status" value="1"/>
</dbReference>
<dbReference type="SUPFAM" id="SSF57783">
    <property type="entry name" value="Zinc beta-ribbon"/>
    <property type="match status" value="1"/>
</dbReference>
<name>A0ABW5DJK6_9HYPH</name>
<proteinExistence type="predicted"/>
<accession>A0ABW5DJK6</accession>
<evidence type="ECO:0000313" key="2">
    <source>
        <dbReference type="Proteomes" id="UP001597373"/>
    </source>
</evidence>
<evidence type="ECO:0000313" key="1">
    <source>
        <dbReference type="EMBL" id="MFD2261109.1"/>
    </source>
</evidence>
<comment type="caution">
    <text evidence="1">The sequence shown here is derived from an EMBL/GenBank/DDBJ whole genome shotgun (WGS) entry which is preliminary data.</text>
</comment>
<dbReference type="Gene3D" id="3.40.1360.10">
    <property type="match status" value="1"/>
</dbReference>
<dbReference type="InterPro" id="IPR036977">
    <property type="entry name" value="DNA_primase_Znf_CHC2"/>
</dbReference>
<dbReference type="SUPFAM" id="SSF56731">
    <property type="entry name" value="DNA primase core"/>
    <property type="match status" value="1"/>
</dbReference>
<organism evidence="1 2">
    <name type="scientific">Chelativorans composti</name>
    <dbReference type="NCBI Taxonomy" id="768533"/>
    <lineage>
        <taxon>Bacteria</taxon>
        <taxon>Pseudomonadati</taxon>
        <taxon>Pseudomonadota</taxon>
        <taxon>Alphaproteobacteria</taxon>
        <taxon>Hyphomicrobiales</taxon>
        <taxon>Phyllobacteriaceae</taxon>
        <taxon>Chelativorans</taxon>
    </lineage>
</organism>
<keyword evidence="2" id="KW-1185">Reference proteome</keyword>
<protein>
    <recommendedName>
        <fullName evidence="3">DNA primase</fullName>
    </recommendedName>
</protein>
<reference evidence="2" key="1">
    <citation type="journal article" date="2019" name="Int. J. Syst. Evol. Microbiol.">
        <title>The Global Catalogue of Microorganisms (GCM) 10K type strain sequencing project: providing services to taxonomists for standard genome sequencing and annotation.</title>
        <authorList>
            <consortium name="The Broad Institute Genomics Platform"/>
            <consortium name="The Broad Institute Genome Sequencing Center for Infectious Disease"/>
            <person name="Wu L."/>
            <person name="Ma J."/>
        </authorList>
    </citation>
    <scope>NUCLEOTIDE SEQUENCE [LARGE SCALE GENOMIC DNA]</scope>
    <source>
        <strain evidence="2">KCTC 23707</strain>
    </source>
</reference>
<evidence type="ECO:0008006" key="3">
    <source>
        <dbReference type="Google" id="ProtNLM"/>
    </source>
</evidence>
<sequence>MSNISIDELMEELDIEFFLQRESIAYKETRGVNGIQLNIRTCPACSDSRWRVYFGVETGLGNCFVCGLGFNKLRFLHHYFGGQDWKTTMREARELLREQGWRPKRKAMVATFETNVELPVSEELPLPDGSNLAYLEHRGFDAEIARYFRFRWCQFGWWKYKDDDGTVKLQDFSNRLIIPVYDLDGELKTFQGRDLLPPITDEQRALGVQERQRYLFPKMLPGTGRYLYNGHNVVATDHVVMGEGAFDVAAIKVALDEESSLRSVVPVGSFGKHLSYGSPAGDDQLGRFNVLKQRGLKRVTIMWDGEEKVINAALAAARLLAGIGLQVRIALLPHEKDPNEVPAEVVRKAFYAAHEWSPALDIKWRLRNPYSERERAKYGL</sequence>
<dbReference type="EMBL" id="JBHUIR010000059">
    <property type="protein sequence ID" value="MFD2261109.1"/>
    <property type="molecule type" value="Genomic_DNA"/>
</dbReference>
<dbReference type="Proteomes" id="UP001597373">
    <property type="component" value="Unassembled WGS sequence"/>
</dbReference>
<gene>
    <name evidence="1" type="ORF">ACFSMZ_15270</name>
</gene>